<name>A0ABY7T5A5_9SPHI</name>
<keyword evidence="3" id="KW-1185">Reference proteome</keyword>
<dbReference type="EMBL" id="CP117167">
    <property type="protein sequence ID" value="WCT10973.1"/>
    <property type="molecule type" value="Genomic_DNA"/>
</dbReference>
<dbReference type="CDD" id="cd00038">
    <property type="entry name" value="CAP_ED"/>
    <property type="match status" value="1"/>
</dbReference>
<sequence>MSSPLINYLRLFRHISAEDEALIATAFIPHNFKEGDVLFSSGHVCKEMFFICNGVLRIMVQNEKGVEVTYFFLKENYFCTILNSFNNEVIAHESIQAACDVDVLIVSKSRITALYQQIPYLKDLIDQITQQGLLDKIQIRNAYQGLDSTERYKLFMMRQPEIALRVQLTDVASYLGITPQSLSRIRKNMR</sequence>
<organism evidence="2 3">
    <name type="scientific">Mucilaginibacter jinjuensis</name>
    <dbReference type="NCBI Taxonomy" id="1176721"/>
    <lineage>
        <taxon>Bacteria</taxon>
        <taxon>Pseudomonadati</taxon>
        <taxon>Bacteroidota</taxon>
        <taxon>Sphingobacteriia</taxon>
        <taxon>Sphingobacteriales</taxon>
        <taxon>Sphingobacteriaceae</taxon>
        <taxon>Mucilaginibacter</taxon>
    </lineage>
</organism>
<reference evidence="2 3" key="1">
    <citation type="submission" date="2023-02" db="EMBL/GenBank/DDBJ databases">
        <title>Genome sequence of Mucilaginibacter jinjuensis strain KACC 16571.</title>
        <authorList>
            <person name="Kim S."/>
            <person name="Heo J."/>
            <person name="Kwon S.-W."/>
        </authorList>
    </citation>
    <scope>NUCLEOTIDE SEQUENCE [LARGE SCALE GENOMIC DNA]</scope>
    <source>
        <strain evidence="2 3">KACC 16571</strain>
    </source>
</reference>
<dbReference type="SMART" id="SM00100">
    <property type="entry name" value="cNMP"/>
    <property type="match status" value="1"/>
</dbReference>
<proteinExistence type="predicted"/>
<dbReference type="InterPro" id="IPR014710">
    <property type="entry name" value="RmlC-like_jellyroll"/>
</dbReference>
<gene>
    <name evidence="2" type="ORF">PQO05_19740</name>
</gene>
<dbReference type="Proteomes" id="UP001216139">
    <property type="component" value="Chromosome"/>
</dbReference>
<dbReference type="InterPro" id="IPR000595">
    <property type="entry name" value="cNMP-bd_dom"/>
</dbReference>
<evidence type="ECO:0000259" key="1">
    <source>
        <dbReference type="PROSITE" id="PS50042"/>
    </source>
</evidence>
<accession>A0ABY7T5A5</accession>
<dbReference type="Gene3D" id="2.60.120.10">
    <property type="entry name" value="Jelly Rolls"/>
    <property type="match status" value="1"/>
</dbReference>
<evidence type="ECO:0000313" key="3">
    <source>
        <dbReference type="Proteomes" id="UP001216139"/>
    </source>
</evidence>
<feature type="domain" description="Cyclic nucleotide-binding" evidence="1">
    <location>
        <begin position="11"/>
        <end position="78"/>
    </location>
</feature>
<dbReference type="SUPFAM" id="SSF51206">
    <property type="entry name" value="cAMP-binding domain-like"/>
    <property type="match status" value="1"/>
</dbReference>
<protein>
    <submittedName>
        <fullName evidence="2">Crp/Fnr family transcriptional regulator</fullName>
    </submittedName>
</protein>
<dbReference type="PROSITE" id="PS50042">
    <property type="entry name" value="CNMP_BINDING_3"/>
    <property type="match status" value="1"/>
</dbReference>
<dbReference type="RefSeq" id="WP_273629162.1">
    <property type="nucleotide sequence ID" value="NZ_CP117167.1"/>
</dbReference>
<evidence type="ECO:0000313" key="2">
    <source>
        <dbReference type="EMBL" id="WCT10973.1"/>
    </source>
</evidence>
<dbReference type="InterPro" id="IPR018490">
    <property type="entry name" value="cNMP-bd_dom_sf"/>
</dbReference>
<dbReference type="Pfam" id="PF00027">
    <property type="entry name" value="cNMP_binding"/>
    <property type="match status" value="1"/>
</dbReference>